<dbReference type="EMBL" id="JANFAV010000001">
    <property type="protein sequence ID" value="MCW6533724.1"/>
    <property type="molecule type" value="Genomic_DNA"/>
</dbReference>
<dbReference type="PANTHER" id="PTHR32552:SF81">
    <property type="entry name" value="TONB-DEPENDENT OUTER MEMBRANE RECEPTOR"/>
    <property type="match status" value="1"/>
</dbReference>
<keyword evidence="9 11" id="KW-0472">Membrane</keyword>
<dbReference type="PROSITE" id="PS52016">
    <property type="entry name" value="TONB_DEPENDENT_REC_3"/>
    <property type="match status" value="1"/>
</dbReference>
<feature type="domain" description="TonB-dependent receptor-like beta-barrel" evidence="13">
    <location>
        <begin position="215"/>
        <end position="666"/>
    </location>
</feature>
<accession>A0AA41ZB99</accession>
<keyword evidence="7" id="KW-0406">Ion transport</keyword>
<evidence type="ECO:0000259" key="14">
    <source>
        <dbReference type="Pfam" id="PF07715"/>
    </source>
</evidence>
<sequence>MPLSIQTIDGQAIANAGYTNVTDLQYLAPGVQYDPTQGAAFQIRGVGTTSWDFSNAKSVNVVVDDVVMDGQRANGLTGMVDIARVDVLMGPQGTLFGKNSTSGVIAVSTNKPRLGVTALRASASYGEHNDRILNATVNLPLGQYAALRISGFDQAQDGFGRNVTLNRLVGSVHEYGGRAKLYFEPNAGFDVTISGDYAHHWDSSVRTPVSGQPTNVTAILNSLGVYPGPKNADTADSNYGAIETEEWGASARIHAKLGDYNLTSISAYRYTLYNNNTPASLTPIDKYAYIPFNYGHLFTEKVSQEFHLASPQERPIAWFLGLFYNRLEATQTQLQWATLGAPVYTNGVPISTLYALTGAIGKSGNTSLFHAVNETAAAFGQVQFNLSDRFRVAVGGRYTHDNVSQSLSYITVDPQQVAGFTPKFVATTAPPVFPYGSVKGDNFSVRVSPEFQITPTAMLYATVSTGYKPAGIAFVGNKYAPYRHETVKAYEVGLKSEWFNHRLRFNIDVFRSDFTDFQATILTQVPDGGGGFLLATAIGNAGGLRTQGVEATLAVRPTRSLSLSASGSYTDAWFTNYVYNPTTNYTNTRLPNSPDFSATAAVDYDHAISDGMKVKAHADYAYRSTYWTVVGQPDYSRVPGFGLVNARLSAVTADNKLEFGVFARNLFDTYFSTGWQLYGQLGLLHYTSPNARRTAGVFANVNF</sequence>
<keyword evidence="15" id="KW-0675">Receptor</keyword>
<proteinExistence type="inferred from homology"/>
<keyword evidence="5 11" id="KW-0812">Transmembrane</keyword>
<comment type="caution">
    <text evidence="15">The sequence shown here is derived from an EMBL/GenBank/DDBJ whole genome shotgun (WGS) entry which is preliminary data.</text>
</comment>
<dbReference type="InterPro" id="IPR012910">
    <property type="entry name" value="Plug_dom"/>
</dbReference>
<dbReference type="Gene3D" id="2.40.170.20">
    <property type="entry name" value="TonB-dependent receptor, beta-barrel domain"/>
    <property type="match status" value="1"/>
</dbReference>
<keyword evidence="4" id="KW-0410">Iron transport</keyword>
<evidence type="ECO:0000256" key="5">
    <source>
        <dbReference type="ARBA" id="ARBA00022692"/>
    </source>
</evidence>
<gene>
    <name evidence="15" type="ORF">NEE01_02880</name>
</gene>
<dbReference type="InterPro" id="IPR036942">
    <property type="entry name" value="Beta-barrel_TonB_sf"/>
</dbReference>
<dbReference type="PANTHER" id="PTHR32552">
    <property type="entry name" value="FERRICHROME IRON RECEPTOR-RELATED"/>
    <property type="match status" value="1"/>
</dbReference>
<dbReference type="AlphaFoldDB" id="A0AA41ZB99"/>
<dbReference type="InterPro" id="IPR000531">
    <property type="entry name" value="Beta-barrel_TonB"/>
</dbReference>
<dbReference type="Proteomes" id="UP001165565">
    <property type="component" value="Unassembled WGS sequence"/>
</dbReference>
<dbReference type="GO" id="GO:0009279">
    <property type="term" value="C:cell outer membrane"/>
    <property type="evidence" value="ECO:0007669"/>
    <property type="project" value="UniProtKB-SubCell"/>
</dbReference>
<keyword evidence="2 11" id="KW-0813">Transport</keyword>
<evidence type="ECO:0000313" key="15">
    <source>
        <dbReference type="EMBL" id="MCW6533724.1"/>
    </source>
</evidence>
<dbReference type="InterPro" id="IPR039426">
    <property type="entry name" value="TonB-dep_rcpt-like"/>
</dbReference>
<evidence type="ECO:0000256" key="3">
    <source>
        <dbReference type="ARBA" id="ARBA00022452"/>
    </source>
</evidence>
<evidence type="ECO:0000256" key="4">
    <source>
        <dbReference type="ARBA" id="ARBA00022496"/>
    </source>
</evidence>
<keyword evidence="10 11" id="KW-0998">Cell outer membrane</keyword>
<keyword evidence="6" id="KW-0408">Iron</keyword>
<evidence type="ECO:0000313" key="16">
    <source>
        <dbReference type="Proteomes" id="UP001165565"/>
    </source>
</evidence>
<feature type="domain" description="TonB-dependent receptor plug" evidence="14">
    <location>
        <begin position="2"/>
        <end position="104"/>
    </location>
</feature>
<evidence type="ECO:0000256" key="11">
    <source>
        <dbReference type="PROSITE-ProRule" id="PRU01360"/>
    </source>
</evidence>
<evidence type="ECO:0000256" key="8">
    <source>
        <dbReference type="ARBA" id="ARBA00023077"/>
    </source>
</evidence>
<dbReference type="Pfam" id="PF00593">
    <property type="entry name" value="TonB_dep_Rec_b-barrel"/>
    <property type="match status" value="1"/>
</dbReference>
<evidence type="ECO:0000256" key="7">
    <source>
        <dbReference type="ARBA" id="ARBA00023065"/>
    </source>
</evidence>
<keyword evidence="16" id="KW-1185">Reference proteome</keyword>
<evidence type="ECO:0000256" key="6">
    <source>
        <dbReference type="ARBA" id="ARBA00023004"/>
    </source>
</evidence>
<evidence type="ECO:0000256" key="9">
    <source>
        <dbReference type="ARBA" id="ARBA00023136"/>
    </source>
</evidence>
<organism evidence="15 16">
    <name type="scientific">Sphingomonas lycopersici</name>
    <dbReference type="NCBI Taxonomy" id="2951807"/>
    <lineage>
        <taxon>Bacteria</taxon>
        <taxon>Pseudomonadati</taxon>
        <taxon>Pseudomonadota</taxon>
        <taxon>Alphaproteobacteria</taxon>
        <taxon>Sphingomonadales</taxon>
        <taxon>Sphingomonadaceae</taxon>
        <taxon>Sphingomonas</taxon>
    </lineage>
</organism>
<name>A0AA41ZB99_9SPHN</name>
<comment type="subcellular location">
    <subcellularLocation>
        <location evidence="1 11">Cell outer membrane</location>
        <topology evidence="1 11">Multi-pass membrane protein</topology>
    </subcellularLocation>
</comment>
<dbReference type="Pfam" id="PF07715">
    <property type="entry name" value="Plug"/>
    <property type="match status" value="1"/>
</dbReference>
<protein>
    <submittedName>
        <fullName evidence="15">TonB-dependent receptor</fullName>
    </submittedName>
</protein>
<dbReference type="GO" id="GO:0006826">
    <property type="term" value="P:iron ion transport"/>
    <property type="evidence" value="ECO:0007669"/>
    <property type="project" value="UniProtKB-KW"/>
</dbReference>
<keyword evidence="8 12" id="KW-0798">TonB box</keyword>
<evidence type="ECO:0000259" key="13">
    <source>
        <dbReference type="Pfam" id="PF00593"/>
    </source>
</evidence>
<evidence type="ECO:0000256" key="12">
    <source>
        <dbReference type="RuleBase" id="RU003357"/>
    </source>
</evidence>
<reference evidence="15" key="1">
    <citation type="submission" date="2022-06" db="EMBL/GenBank/DDBJ databases">
        <title>Sphingomonas sp. nov. isolated from rhizosphere soil of tomato.</title>
        <authorList>
            <person name="Dong H."/>
            <person name="Gao R."/>
        </authorList>
    </citation>
    <scope>NUCLEOTIDE SEQUENCE</scope>
    <source>
        <strain evidence="15">MMSM24</strain>
    </source>
</reference>
<comment type="similarity">
    <text evidence="11 12">Belongs to the TonB-dependent receptor family.</text>
</comment>
<dbReference type="RefSeq" id="WP_265267751.1">
    <property type="nucleotide sequence ID" value="NZ_JANFAV010000001.1"/>
</dbReference>
<keyword evidence="3 11" id="KW-1134">Transmembrane beta strand</keyword>
<dbReference type="SUPFAM" id="SSF56935">
    <property type="entry name" value="Porins"/>
    <property type="match status" value="1"/>
</dbReference>
<evidence type="ECO:0000256" key="10">
    <source>
        <dbReference type="ARBA" id="ARBA00023237"/>
    </source>
</evidence>
<evidence type="ECO:0000256" key="1">
    <source>
        <dbReference type="ARBA" id="ARBA00004571"/>
    </source>
</evidence>
<evidence type="ECO:0000256" key="2">
    <source>
        <dbReference type="ARBA" id="ARBA00022448"/>
    </source>
</evidence>